<sequence>MSNRTELEVCTTEEKLMQVGMGLGPAFITADYVQELKASESMPSVKKICIETLSSILEGRKLNPQGNLLKFSHKFYDHQRFIIIKEIISVVGSNYYNHGNPDHKVHTMILAPGYGGSGIGKSCSGWELQHLVTHADNFGFKFNIHDAKIGLFWKVLQNPLLSLY</sequence>
<reference evidence="1" key="1">
    <citation type="submission" date="2021-06" db="EMBL/GenBank/DDBJ databases">
        <authorList>
            <person name="Kallberg Y."/>
            <person name="Tangrot J."/>
            <person name="Rosling A."/>
        </authorList>
    </citation>
    <scope>NUCLEOTIDE SEQUENCE</scope>
    <source>
        <strain evidence="1">IA702</strain>
    </source>
</reference>
<proteinExistence type="predicted"/>
<comment type="caution">
    <text evidence="1">The sequence shown here is derived from an EMBL/GenBank/DDBJ whole genome shotgun (WGS) entry which is preliminary data.</text>
</comment>
<evidence type="ECO:0000313" key="1">
    <source>
        <dbReference type="EMBL" id="CAG8586646.1"/>
    </source>
</evidence>
<gene>
    <name evidence="1" type="ORF">POCULU_LOCUS6758</name>
</gene>
<dbReference type="AlphaFoldDB" id="A0A9N9G7E0"/>
<dbReference type="Proteomes" id="UP000789572">
    <property type="component" value="Unassembled WGS sequence"/>
</dbReference>
<evidence type="ECO:0000313" key="2">
    <source>
        <dbReference type="Proteomes" id="UP000789572"/>
    </source>
</evidence>
<protein>
    <submittedName>
        <fullName evidence="1">10554_t:CDS:1</fullName>
    </submittedName>
</protein>
<dbReference type="EMBL" id="CAJVPJ010001326">
    <property type="protein sequence ID" value="CAG8586646.1"/>
    <property type="molecule type" value="Genomic_DNA"/>
</dbReference>
<accession>A0A9N9G7E0</accession>
<name>A0A9N9G7E0_9GLOM</name>
<dbReference type="OrthoDB" id="2447948at2759"/>
<keyword evidence="2" id="KW-1185">Reference proteome</keyword>
<organism evidence="1 2">
    <name type="scientific">Paraglomus occultum</name>
    <dbReference type="NCBI Taxonomy" id="144539"/>
    <lineage>
        <taxon>Eukaryota</taxon>
        <taxon>Fungi</taxon>
        <taxon>Fungi incertae sedis</taxon>
        <taxon>Mucoromycota</taxon>
        <taxon>Glomeromycotina</taxon>
        <taxon>Glomeromycetes</taxon>
        <taxon>Paraglomerales</taxon>
        <taxon>Paraglomeraceae</taxon>
        <taxon>Paraglomus</taxon>
    </lineage>
</organism>